<dbReference type="EMBL" id="FODT01000020">
    <property type="protein sequence ID" value="SEP37691.1"/>
    <property type="molecule type" value="Genomic_DNA"/>
</dbReference>
<feature type="domain" description="Polysaccharide biosynthesis protein CapD-like" evidence="1">
    <location>
        <begin position="15"/>
        <end position="61"/>
    </location>
</feature>
<sequence>MLHLPKSLRKPGFFMGQPLLISDLAEKMTPIAGLRVRNNNHPHGDIEIDVIGQRPGEAQDEQRARTLLFDMVSSSA</sequence>
<name>A0A1H8XD19_9BRAD</name>
<evidence type="ECO:0000259" key="1">
    <source>
        <dbReference type="Pfam" id="PF02719"/>
    </source>
</evidence>
<dbReference type="RefSeq" id="WP_139202733.1">
    <property type="nucleotide sequence ID" value="NZ_FODT01000020.1"/>
</dbReference>
<evidence type="ECO:0000313" key="2">
    <source>
        <dbReference type="EMBL" id="SEP37691.1"/>
    </source>
</evidence>
<proteinExistence type="predicted"/>
<organism evidence="2 3">
    <name type="scientific">Rhodopseudomonas pseudopalustris</name>
    <dbReference type="NCBI Taxonomy" id="1513892"/>
    <lineage>
        <taxon>Bacteria</taxon>
        <taxon>Pseudomonadati</taxon>
        <taxon>Pseudomonadota</taxon>
        <taxon>Alphaproteobacteria</taxon>
        <taxon>Hyphomicrobiales</taxon>
        <taxon>Nitrobacteraceae</taxon>
        <taxon>Rhodopseudomonas</taxon>
    </lineage>
</organism>
<dbReference type="Pfam" id="PF02719">
    <property type="entry name" value="Polysacc_synt_2"/>
    <property type="match status" value="1"/>
</dbReference>
<dbReference type="AlphaFoldDB" id="A0A1H8XD19"/>
<accession>A0A1H8XD19</accession>
<keyword evidence="3" id="KW-1185">Reference proteome</keyword>
<reference evidence="3" key="1">
    <citation type="submission" date="2016-10" db="EMBL/GenBank/DDBJ databases">
        <authorList>
            <person name="Varghese N."/>
            <person name="Submissions S."/>
        </authorList>
    </citation>
    <scope>NUCLEOTIDE SEQUENCE [LARGE SCALE GENOMIC DNA]</scope>
    <source>
        <strain evidence="3">DSM 123</strain>
    </source>
</reference>
<dbReference type="Proteomes" id="UP000199615">
    <property type="component" value="Unassembled WGS sequence"/>
</dbReference>
<evidence type="ECO:0000313" key="3">
    <source>
        <dbReference type="Proteomes" id="UP000199615"/>
    </source>
</evidence>
<gene>
    <name evidence="2" type="ORF">SAMN05444123_12027</name>
</gene>
<protein>
    <submittedName>
        <fullName evidence="2">Polysaccharide biosynthesis protein</fullName>
    </submittedName>
</protein>
<dbReference type="InterPro" id="IPR003869">
    <property type="entry name" value="Polysac_CapD-like"/>
</dbReference>